<sequence>MSTPSELEAELFQLIADTQTTNYLVAAALTLAAFELIANFNDELELVWKGPLRVSNAIYIWMRYCTIVIVGQVSLLSNCAIDSLDTVRITSNFRLREVKSDHSCRSFLLAEAIACSFILVTADLILVLRVWILYGRQKKLLYFLLSLITVELIAMIITAAFAILPLRGYFHIGRTILGCYSLEVPRYLAFYAAPTAVMTFIMFGMTLYKCGRTLLDNRAVRMPIITLFLRDGVFWFLAIFAISLADLLVWAHGRAGLAQTMIA</sequence>
<protein>
    <recommendedName>
        <fullName evidence="2">DUF6533 domain-containing protein</fullName>
    </recommendedName>
</protein>
<feature type="transmembrane region" description="Helical" evidence="1">
    <location>
        <begin position="21"/>
        <end position="40"/>
    </location>
</feature>
<keyword evidence="4" id="KW-1185">Reference proteome</keyword>
<feature type="transmembrane region" description="Helical" evidence="1">
    <location>
        <begin position="140"/>
        <end position="166"/>
    </location>
</feature>
<reference evidence="3" key="1">
    <citation type="submission" date="2023-03" db="EMBL/GenBank/DDBJ databases">
        <title>Massive genome expansion in bonnet fungi (Mycena s.s.) driven by repeated elements and novel gene families across ecological guilds.</title>
        <authorList>
            <consortium name="Lawrence Berkeley National Laboratory"/>
            <person name="Harder C.B."/>
            <person name="Miyauchi S."/>
            <person name="Viragh M."/>
            <person name="Kuo A."/>
            <person name="Thoen E."/>
            <person name="Andreopoulos B."/>
            <person name="Lu D."/>
            <person name="Skrede I."/>
            <person name="Drula E."/>
            <person name="Henrissat B."/>
            <person name="Morin E."/>
            <person name="Kohler A."/>
            <person name="Barry K."/>
            <person name="LaButti K."/>
            <person name="Morin E."/>
            <person name="Salamov A."/>
            <person name="Lipzen A."/>
            <person name="Mereny Z."/>
            <person name="Hegedus B."/>
            <person name="Baldrian P."/>
            <person name="Stursova M."/>
            <person name="Weitz H."/>
            <person name="Taylor A."/>
            <person name="Grigoriev I.V."/>
            <person name="Nagy L.G."/>
            <person name="Martin F."/>
            <person name="Kauserud H."/>
        </authorList>
    </citation>
    <scope>NUCLEOTIDE SEQUENCE</scope>
    <source>
        <strain evidence="3">CBHHK067</strain>
    </source>
</reference>
<dbReference type="InterPro" id="IPR045340">
    <property type="entry name" value="DUF6533"/>
</dbReference>
<dbReference type="Proteomes" id="UP001221757">
    <property type="component" value="Unassembled WGS sequence"/>
</dbReference>
<evidence type="ECO:0000259" key="2">
    <source>
        <dbReference type="Pfam" id="PF20151"/>
    </source>
</evidence>
<name>A0AAD7M9U7_MYCRO</name>
<comment type="caution">
    <text evidence="3">The sequence shown here is derived from an EMBL/GenBank/DDBJ whole genome shotgun (WGS) entry which is preliminary data.</text>
</comment>
<feature type="domain" description="DUF6533" evidence="2">
    <location>
        <begin position="23"/>
        <end position="68"/>
    </location>
</feature>
<proteinExistence type="predicted"/>
<keyword evidence="1" id="KW-1133">Transmembrane helix</keyword>
<dbReference type="Pfam" id="PF20151">
    <property type="entry name" value="DUF6533"/>
    <property type="match status" value="1"/>
</dbReference>
<organism evidence="3 4">
    <name type="scientific">Mycena rosella</name>
    <name type="common">Pink bonnet</name>
    <name type="synonym">Agaricus rosellus</name>
    <dbReference type="NCBI Taxonomy" id="1033263"/>
    <lineage>
        <taxon>Eukaryota</taxon>
        <taxon>Fungi</taxon>
        <taxon>Dikarya</taxon>
        <taxon>Basidiomycota</taxon>
        <taxon>Agaricomycotina</taxon>
        <taxon>Agaricomycetes</taxon>
        <taxon>Agaricomycetidae</taxon>
        <taxon>Agaricales</taxon>
        <taxon>Marasmiineae</taxon>
        <taxon>Mycenaceae</taxon>
        <taxon>Mycena</taxon>
    </lineage>
</organism>
<dbReference type="AlphaFoldDB" id="A0AAD7M9U7"/>
<feature type="transmembrane region" description="Helical" evidence="1">
    <location>
        <begin position="187"/>
        <end position="208"/>
    </location>
</feature>
<evidence type="ECO:0000313" key="3">
    <source>
        <dbReference type="EMBL" id="KAJ7707400.1"/>
    </source>
</evidence>
<dbReference type="EMBL" id="JARKIE010000005">
    <property type="protein sequence ID" value="KAJ7707400.1"/>
    <property type="molecule type" value="Genomic_DNA"/>
</dbReference>
<evidence type="ECO:0000256" key="1">
    <source>
        <dbReference type="SAM" id="Phobius"/>
    </source>
</evidence>
<feature type="transmembrane region" description="Helical" evidence="1">
    <location>
        <begin position="60"/>
        <end position="87"/>
    </location>
</feature>
<keyword evidence="1" id="KW-0812">Transmembrane</keyword>
<keyword evidence="1" id="KW-0472">Membrane</keyword>
<gene>
    <name evidence="3" type="ORF">B0H17DRAFT_1325257</name>
</gene>
<accession>A0AAD7M9U7</accession>
<feature type="transmembrane region" description="Helical" evidence="1">
    <location>
        <begin position="108"/>
        <end position="134"/>
    </location>
</feature>
<feature type="transmembrane region" description="Helical" evidence="1">
    <location>
        <begin position="232"/>
        <end position="251"/>
    </location>
</feature>
<evidence type="ECO:0000313" key="4">
    <source>
        <dbReference type="Proteomes" id="UP001221757"/>
    </source>
</evidence>